<dbReference type="PANTHER" id="PTHR12360:SF1">
    <property type="entry name" value="NF-X1-TYPE ZINC FINGER PROTEIN NFXL1"/>
    <property type="match status" value="1"/>
</dbReference>
<evidence type="ECO:0000256" key="3">
    <source>
        <dbReference type="ARBA" id="ARBA00022737"/>
    </source>
</evidence>
<dbReference type="Proteomes" id="UP000507470">
    <property type="component" value="Unassembled WGS sequence"/>
</dbReference>
<dbReference type="EMBL" id="CACVKT020002749">
    <property type="protein sequence ID" value="CAC5379838.1"/>
    <property type="molecule type" value="Genomic_DNA"/>
</dbReference>
<gene>
    <name evidence="10" type="ORF">MCOR_15847</name>
</gene>
<feature type="region of interest" description="Disordered" evidence="7">
    <location>
        <begin position="1"/>
        <end position="59"/>
    </location>
</feature>
<dbReference type="InterPro" id="IPR001841">
    <property type="entry name" value="Znf_RING"/>
</dbReference>
<evidence type="ECO:0000256" key="1">
    <source>
        <dbReference type="ARBA" id="ARBA00007269"/>
    </source>
</evidence>
<evidence type="ECO:0000313" key="11">
    <source>
        <dbReference type="Proteomes" id="UP000507470"/>
    </source>
</evidence>
<keyword evidence="2" id="KW-0479">Metal-binding</keyword>
<dbReference type="PROSITE" id="PS50089">
    <property type="entry name" value="ZF_RING_2"/>
    <property type="match status" value="1"/>
</dbReference>
<dbReference type="GO" id="GO:0000977">
    <property type="term" value="F:RNA polymerase II transcription regulatory region sequence-specific DNA binding"/>
    <property type="evidence" value="ECO:0007669"/>
    <property type="project" value="TreeGrafter"/>
</dbReference>
<evidence type="ECO:0000259" key="9">
    <source>
        <dbReference type="PROSITE" id="PS50089"/>
    </source>
</evidence>
<keyword evidence="11" id="KW-1185">Reference proteome</keyword>
<feature type="domain" description="RING-type" evidence="9">
    <location>
        <begin position="141"/>
        <end position="201"/>
    </location>
</feature>
<feature type="compositionally biased region" description="Polar residues" evidence="7">
    <location>
        <begin position="20"/>
        <end position="34"/>
    </location>
</feature>
<accession>A0A6J8B7B8</accession>
<dbReference type="InterPro" id="IPR034078">
    <property type="entry name" value="NFX1_fam"/>
</dbReference>
<dbReference type="Pfam" id="PF01422">
    <property type="entry name" value="zf-NF-X1"/>
    <property type="match status" value="9"/>
</dbReference>
<dbReference type="GO" id="GO:0000981">
    <property type="term" value="F:DNA-binding transcription factor activity, RNA polymerase II-specific"/>
    <property type="evidence" value="ECO:0007669"/>
    <property type="project" value="TreeGrafter"/>
</dbReference>
<protein>
    <submittedName>
        <fullName evidence="10">NFXL1</fullName>
    </submittedName>
</protein>
<sequence length="679" mass="75401">MSGVPVYLKGRGRGRGRGNAEQNKAKWTNGGDSENNVKDNGWKNGVTSKQSKKEISQTSINDKLSVDEAQKKFEAVSSQHQQAIQNVLEESQFSDEEEGDIGDNVLSTVFKSYSDTIDHGEDEEKAREDMMYSFRSGTAACLVCIENIKREEAIWSCKVCYAMFHIPCIQKWVKEGVYQQVYKSDENIDAKSVPWHCPKCRTEFSQIECPTRYTCFCEKVIEPKFDPWLVPHSCGQTCGKNLKPECGHTCLLLCHPGPCPPCPKTVRVTCYCQKQSPQIKRCSARTWSCGQPCGHQLTCGQHRCQNPCHAGDCPPCTKTSKQHCMCSKSVAVRECATPRWQCDEPCGKRLACGNHVCEKVCHGGNCGPCPRSGLRKCPCGKTEDSLPCTEDIPTCGDTCGKMLDCGIHTCPERCHTGPCGKCLNVAMKTCLCGQRKKELPCYKDYHCETKCTRMRDCGKHQCRRKCCDGNCSPCEQTCNKPLGCKTHKCASRCHPGRCYPCSNTVEITCCCKMARITVPCGREKITKPPRCHQKCRRPPLCHHLATIPHSCHFGECPPCRLQCLKQLSPCGHPCPLMCHSAVKVKIKENLNVAGPWEGRPTIREEIQDKPCPPCRVPIPIQCLGLHETGNFPCSEVRPYSCGRPCDRLLACGNHTCQLPCHQVTGAIEDGKAGDNCSPC</sequence>
<dbReference type="SUPFAM" id="SSF57850">
    <property type="entry name" value="RING/U-box"/>
    <property type="match status" value="1"/>
</dbReference>
<feature type="domain" description="PHD-type" evidence="8">
    <location>
        <begin position="138"/>
        <end position="203"/>
    </location>
</feature>
<dbReference type="CDD" id="cd16697">
    <property type="entry name" value="RING-CH-C4HC3_NFXL1"/>
    <property type="match status" value="1"/>
</dbReference>
<name>A0A6J8B7B8_MYTCO</name>
<dbReference type="InterPro" id="IPR000967">
    <property type="entry name" value="Znf_NFX1"/>
</dbReference>
<dbReference type="SMART" id="SM00438">
    <property type="entry name" value="ZnF_NFX"/>
    <property type="match status" value="9"/>
</dbReference>
<evidence type="ECO:0000256" key="5">
    <source>
        <dbReference type="ARBA" id="ARBA00022833"/>
    </source>
</evidence>
<keyword evidence="5" id="KW-0862">Zinc</keyword>
<dbReference type="AlphaFoldDB" id="A0A6J8B7B8"/>
<evidence type="ECO:0000256" key="6">
    <source>
        <dbReference type="PROSITE-ProRule" id="PRU00175"/>
    </source>
</evidence>
<evidence type="ECO:0000313" key="10">
    <source>
        <dbReference type="EMBL" id="CAC5379838.1"/>
    </source>
</evidence>
<dbReference type="InterPro" id="IPR019787">
    <property type="entry name" value="Znf_PHD-finger"/>
</dbReference>
<proteinExistence type="inferred from homology"/>
<dbReference type="PROSITE" id="PS50016">
    <property type="entry name" value="ZF_PHD_2"/>
    <property type="match status" value="1"/>
</dbReference>
<evidence type="ECO:0000256" key="2">
    <source>
        <dbReference type="ARBA" id="ARBA00022723"/>
    </source>
</evidence>
<keyword evidence="4 6" id="KW-0863">Zinc-finger</keyword>
<dbReference type="OrthoDB" id="536399at2759"/>
<dbReference type="CDD" id="cd06008">
    <property type="entry name" value="NF-X1-zinc-finger"/>
    <property type="match status" value="5"/>
</dbReference>
<keyword evidence="3" id="KW-0677">Repeat</keyword>
<evidence type="ECO:0000259" key="8">
    <source>
        <dbReference type="PROSITE" id="PS50016"/>
    </source>
</evidence>
<dbReference type="PANTHER" id="PTHR12360">
    <property type="entry name" value="NUCLEAR TRANSCRIPTION FACTOR, X-BOX BINDING 1 NFX1"/>
    <property type="match status" value="1"/>
</dbReference>
<organism evidence="10 11">
    <name type="scientific">Mytilus coruscus</name>
    <name type="common">Sea mussel</name>
    <dbReference type="NCBI Taxonomy" id="42192"/>
    <lineage>
        <taxon>Eukaryota</taxon>
        <taxon>Metazoa</taxon>
        <taxon>Spiralia</taxon>
        <taxon>Lophotrochozoa</taxon>
        <taxon>Mollusca</taxon>
        <taxon>Bivalvia</taxon>
        <taxon>Autobranchia</taxon>
        <taxon>Pteriomorphia</taxon>
        <taxon>Mytilida</taxon>
        <taxon>Mytiloidea</taxon>
        <taxon>Mytilidae</taxon>
        <taxon>Mytilinae</taxon>
        <taxon>Mytilus</taxon>
    </lineage>
</organism>
<comment type="similarity">
    <text evidence="1">Belongs to the NFX1 family.</text>
</comment>
<reference evidence="10 11" key="1">
    <citation type="submission" date="2020-06" db="EMBL/GenBank/DDBJ databases">
        <authorList>
            <person name="Li R."/>
            <person name="Bekaert M."/>
        </authorList>
    </citation>
    <scope>NUCLEOTIDE SEQUENCE [LARGE SCALE GENOMIC DNA]</scope>
    <source>
        <strain evidence="11">wild</strain>
    </source>
</reference>
<evidence type="ECO:0000256" key="7">
    <source>
        <dbReference type="SAM" id="MobiDB-lite"/>
    </source>
</evidence>
<dbReference type="GO" id="GO:0005634">
    <property type="term" value="C:nucleus"/>
    <property type="evidence" value="ECO:0007669"/>
    <property type="project" value="InterPro"/>
</dbReference>
<evidence type="ECO:0000256" key="4">
    <source>
        <dbReference type="ARBA" id="ARBA00022771"/>
    </source>
</evidence>
<dbReference type="GO" id="GO:0008270">
    <property type="term" value="F:zinc ion binding"/>
    <property type="evidence" value="ECO:0007669"/>
    <property type="project" value="UniProtKB-KW"/>
</dbReference>